<gene>
    <name evidence="3" type="ORF">IV433_03615</name>
</gene>
<protein>
    <submittedName>
        <fullName evidence="3">NirD/YgiW/YdeI family stress tolerance protein</fullName>
    </submittedName>
</protein>
<evidence type="ECO:0000313" key="4">
    <source>
        <dbReference type="Proteomes" id="UP000636811"/>
    </source>
</evidence>
<dbReference type="PANTHER" id="PTHR36571:SF1">
    <property type="entry name" value="PROTEIN YGIW"/>
    <property type="match status" value="1"/>
</dbReference>
<evidence type="ECO:0000256" key="1">
    <source>
        <dbReference type="ARBA" id="ARBA00022729"/>
    </source>
</evidence>
<dbReference type="EMBL" id="JADOBI010000002">
    <property type="protein sequence ID" value="MBF7978494.1"/>
    <property type="molecule type" value="Genomic_DNA"/>
</dbReference>
<name>A0ABS0E5D3_9GAMM</name>
<dbReference type="Pfam" id="PF04076">
    <property type="entry name" value="BOF"/>
    <property type="match status" value="1"/>
</dbReference>
<dbReference type="InterPro" id="IPR005220">
    <property type="entry name" value="CarO-like"/>
</dbReference>
<dbReference type="InterPro" id="IPR036700">
    <property type="entry name" value="BOBF_sf"/>
</dbReference>
<feature type="chain" id="PRO_5045676293" evidence="2">
    <location>
        <begin position="19"/>
        <end position="109"/>
    </location>
</feature>
<keyword evidence="4" id="KW-1185">Reference proteome</keyword>
<evidence type="ECO:0000313" key="3">
    <source>
        <dbReference type="EMBL" id="MBF7978494.1"/>
    </source>
</evidence>
<dbReference type="Proteomes" id="UP000636811">
    <property type="component" value="Unassembled WGS sequence"/>
</dbReference>
<proteinExistence type="predicted"/>
<dbReference type="NCBIfam" id="NF033674">
    <property type="entry name" value="stress_OB_fold"/>
    <property type="match status" value="1"/>
</dbReference>
<keyword evidence="1 2" id="KW-0732">Signal</keyword>
<reference evidence="3 4" key="1">
    <citation type="submission" date="2020-11" db="EMBL/GenBank/DDBJ databases">
        <title>Taxonomic investigation of Rahnella strains.</title>
        <authorList>
            <person name="Lee S.D."/>
        </authorList>
    </citation>
    <scope>NUCLEOTIDE SEQUENCE [LARGE SCALE GENOMIC DNA]</scope>
    <source>
        <strain evidence="3 4">SAP-17</strain>
    </source>
</reference>
<dbReference type="SUPFAM" id="SSF101756">
    <property type="entry name" value="Hypothetical protein YgiW"/>
    <property type="match status" value="1"/>
</dbReference>
<dbReference type="Gene3D" id="2.40.50.200">
    <property type="entry name" value="Bacterial OB-fold"/>
    <property type="match status" value="1"/>
</dbReference>
<accession>A0ABS0E5D3</accession>
<dbReference type="RefSeq" id="WP_195813052.1">
    <property type="nucleotide sequence ID" value="NZ_JADOBI010000002.1"/>
</dbReference>
<feature type="signal peptide" evidence="2">
    <location>
        <begin position="1"/>
        <end position="18"/>
    </location>
</feature>
<evidence type="ECO:0000256" key="2">
    <source>
        <dbReference type="SAM" id="SignalP"/>
    </source>
</evidence>
<organism evidence="3 4">
    <name type="scientific">Rahnella laticis</name>
    <dbReference type="NCBI Taxonomy" id="2787622"/>
    <lineage>
        <taxon>Bacteria</taxon>
        <taxon>Pseudomonadati</taxon>
        <taxon>Pseudomonadota</taxon>
        <taxon>Gammaproteobacteria</taxon>
        <taxon>Enterobacterales</taxon>
        <taxon>Yersiniaceae</taxon>
        <taxon>Rahnella</taxon>
    </lineage>
</organism>
<comment type="caution">
    <text evidence="3">The sequence shown here is derived from an EMBL/GenBank/DDBJ whole genome shotgun (WGS) entry which is preliminary data.</text>
</comment>
<dbReference type="PANTHER" id="PTHR36571">
    <property type="entry name" value="PROTEIN YGIW"/>
    <property type="match status" value="1"/>
</dbReference>
<sequence length="109" mass="12297">MVKKSALLIFLFPMIALANHSHTREVTVAQAKTLRDDARVMLTGKIISYAGDDDRYWFQDSTGKIRIDVDDDDDDDERRLIGKTVHIIGDVDKDDGRVEIDVDHVVVGN</sequence>